<sequence>MLPPMMYTACVQALQRLSKTIGRHDVASNVLEIHFADEEGDPYAVELAARLGGFVVGKDSDFVVLNSDGYLGYVPLDEMVWTGLQLEVDVVAEEDDGFQTVVNSKAKKKAALLQRAGVGHGIIPPEDSRELQLTVATYSPSTLASHLQIPLSLLPLLGALVGNDFTGSRDSSSATTAQETNLQWLFFERQLTLSQRITRVASAIKNLLAAALSPSPKNKQKQVHSVMELIERSVAALIVRPLDTISSGERSKVVERIVEATLQYAIPKYESDVPGPDSLWSSGICALHDVDACPLVQYISHSDTAAVLELASSAHDARTLYIQAYRAGRLDPHTLDIMHSGTFWYRQFLENPDLETVSRSLGRPLQIWSYALLDDALGLPENLDDDDLSVGEETVVSREEAEEAEDEDDDEDELIDVVEESDEEDPLAPLRGVLEKLNGPADGITTEPTASISSQSRDSRLSKSKSIVEYIRRGTRLAPEEVIVPSLAQLLPNTVDLEDSDIPVQLRSPDERFTFLLRILDSDHVLIRTLPAEQRIVVLTVRWVVLSMHLRAQESNSNKDRAKERWTKEEVQAFLASFSWAAPLDLEAAEEPVPITDRNVQLVAQISVALDAIERLSQVLLLCEQLPSPVLRFSGRLFHSYLTGFKKLVPEAIPDRLWHASIEQLNYALGESTAKNRKREKRKENVNRSTNVPERSTKSKGMAVLGGKFGLLASLDS</sequence>
<gene>
    <name evidence="2" type="ORF">PHLCEN_2v7004</name>
</gene>
<reference evidence="2 3" key="1">
    <citation type="submission" date="2018-02" db="EMBL/GenBank/DDBJ databases">
        <title>Genome sequence of the basidiomycete white-rot fungus Phlebia centrifuga.</title>
        <authorList>
            <person name="Granchi Z."/>
            <person name="Peng M."/>
            <person name="de Vries R.P."/>
            <person name="Hilden K."/>
            <person name="Makela M.R."/>
            <person name="Grigoriev I."/>
            <person name="Riley R."/>
        </authorList>
    </citation>
    <scope>NUCLEOTIDE SEQUENCE [LARGE SCALE GENOMIC DNA]</scope>
    <source>
        <strain evidence="2 3">FBCC195</strain>
    </source>
</reference>
<evidence type="ECO:0000256" key="1">
    <source>
        <dbReference type="SAM" id="MobiDB-lite"/>
    </source>
</evidence>
<dbReference type="STRING" id="98765.A0A2R6NXT9"/>
<name>A0A2R6NXT9_9APHY</name>
<feature type="region of interest" description="Disordered" evidence="1">
    <location>
        <begin position="382"/>
        <end position="413"/>
    </location>
</feature>
<evidence type="ECO:0008006" key="4">
    <source>
        <dbReference type="Google" id="ProtNLM"/>
    </source>
</evidence>
<accession>A0A2R6NXT9</accession>
<dbReference type="OrthoDB" id="25987at2759"/>
<evidence type="ECO:0000313" key="3">
    <source>
        <dbReference type="Proteomes" id="UP000186601"/>
    </source>
</evidence>
<proteinExistence type="predicted"/>
<feature type="compositionally biased region" description="Acidic residues" evidence="1">
    <location>
        <begin position="400"/>
        <end position="413"/>
    </location>
</feature>
<dbReference type="Proteomes" id="UP000186601">
    <property type="component" value="Unassembled WGS sequence"/>
</dbReference>
<evidence type="ECO:0000313" key="2">
    <source>
        <dbReference type="EMBL" id="PSR79479.1"/>
    </source>
</evidence>
<organism evidence="2 3">
    <name type="scientific">Hermanssonia centrifuga</name>
    <dbReference type="NCBI Taxonomy" id="98765"/>
    <lineage>
        <taxon>Eukaryota</taxon>
        <taxon>Fungi</taxon>
        <taxon>Dikarya</taxon>
        <taxon>Basidiomycota</taxon>
        <taxon>Agaricomycotina</taxon>
        <taxon>Agaricomycetes</taxon>
        <taxon>Polyporales</taxon>
        <taxon>Meruliaceae</taxon>
        <taxon>Hermanssonia</taxon>
    </lineage>
</organism>
<feature type="region of interest" description="Disordered" evidence="1">
    <location>
        <begin position="673"/>
        <end position="701"/>
    </location>
</feature>
<dbReference type="PANTHER" id="PTHR15665">
    <property type="entry name" value="ASTEROID PROTEIN"/>
    <property type="match status" value="1"/>
</dbReference>
<dbReference type="PANTHER" id="PTHR15665:SF1">
    <property type="entry name" value="PROTEIN ASTEROID HOMOLOG 1"/>
    <property type="match status" value="1"/>
</dbReference>
<protein>
    <recommendedName>
        <fullName evidence="4">Asteroid domain-containing protein</fullName>
    </recommendedName>
</protein>
<feature type="region of interest" description="Disordered" evidence="1">
    <location>
        <begin position="438"/>
        <end position="458"/>
    </location>
</feature>
<comment type="caution">
    <text evidence="2">The sequence shown here is derived from an EMBL/GenBank/DDBJ whole genome shotgun (WGS) entry which is preliminary data.</text>
</comment>
<keyword evidence="3" id="KW-1185">Reference proteome</keyword>
<dbReference type="AlphaFoldDB" id="A0A2R6NXT9"/>
<dbReference type="InterPro" id="IPR026832">
    <property type="entry name" value="Asteroid"/>
</dbReference>
<dbReference type="EMBL" id="MLYV02000694">
    <property type="protein sequence ID" value="PSR79479.1"/>
    <property type="molecule type" value="Genomic_DNA"/>
</dbReference>